<dbReference type="InterPro" id="IPR027794">
    <property type="entry name" value="tRNase_Z_dom"/>
</dbReference>
<dbReference type="Gene3D" id="3.60.15.10">
    <property type="entry name" value="Ribonuclease Z/Hydroxyacylglutathione hydrolase-like"/>
    <property type="match status" value="1"/>
</dbReference>
<dbReference type="GO" id="GO:1990180">
    <property type="term" value="P:mitochondrial tRNA 3'-end processing"/>
    <property type="evidence" value="ECO:0007669"/>
    <property type="project" value="TreeGrafter"/>
</dbReference>
<feature type="compositionally biased region" description="Polar residues" evidence="11">
    <location>
        <begin position="140"/>
        <end position="156"/>
    </location>
</feature>
<evidence type="ECO:0000256" key="8">
    <source>
        <dbReference type="ARBA" id="ARBA00022759"/>
    </source>
</evidence>
<comment type="caution">
    <text evidence="13">The sequence shown here is derived from an EMBL/GenBank/DDBJ whole genome shotgun (WGS) entry which is preliminary data.</text>
</comment>
<comment type="cofactor">
    <cofactor evidence="2">
        <name>Zn(2+)</name>
        <dbReference type="ChEBI" id="CHEBI:29105"/>
    </cofactor>
</comment>
<reference evidence="13 14" key="1">
    <citation type="journal article" name="Sci. Rep.">
        <title>Genome-scale phylogenetic analyses confirm Olpidium as the closest living zoosporic fungus to the non-flagellated, terrestrial fungi.</title>
        <authorList>
            <person name="Chang Y."/>
            <person name="Rochon D."/>
            <person name="Sekimoto S."/>
            <person name="Wang Y."/>
            <person name="Chovatia M."/>
            <person name="Sandor L."/>
            <person name="Salamov A."/>
            <person name="Grigoriev I.V."/>
            <person name="Stajich J.E."/>
            <person name="Spatafora J.W."/>
        </authorList>
    </citation>
    <scope>NUCLEOTIDE SEQUENCE [LARGE SCALE GENOMIC DNA]</scope>
    <source>
        <strain evidence="13">S191</strain>
    </source>
</reference>
<evidence type="ECO:0000259" key="12">
    <source>
        <dbReference type="Pfam" id="PF13691"/>
    </source>
</evidence>
<dbReference type="Pfam" id="PF13691">
    <property type="entry name" value="Lactamase_B_4"/>
    <property type="match status" value="1"/>
</dbReference>
<evidence type="ECO:0000256" key="5">
    <source>
        <dbReference type="ARBA" id="ARBA00022694"/>
    </source>
</evidence>
<dbReference type="InterPro" id="IPR036866">
    <property type="entry name" value="RibonucZ/Hydroxyglut_hydro"/>
</dbReference>
<feature type="region of interest" description="Disordered" evidence="11">
    <location>
        <begin position="135"/>
        <end position="179"/>
    </location>
</feature>
<evidence type="ECO:0000256" key="1">
    <source>
        <dbReference type="ARBA" id="ARBA00000402"/>
    </source>
</evidence>
<keyword evidence="5" id="KW-0819">tRNA processing</keyword>
<evidence type="ECO:0000256" key="9">
    <source>
        <dbReference type="ARBA" id="ARBA00022801"/>
    </source>
</evidence>
<sequence>MTSYVQILNPSTGDGPPAIVVHAAYRRYLFNCPEGLQRSLAERGFKLTGKIEDVFLTRLDAEACLGLPGLILTLADCGTTELKVHGPANTTHFLTSTRAFVRRVPAGTDFACGPMPNCCASHAAPRKRRSRKFAEAEALPSTSGDVGLQATNTPSDVSVETVGGTREVEEDAKAAVQDF</sequence>
<dbReference type="PANTHER" id="PTHR12553">
    <property type="entry name" value="ZINC PHOSPHODIESTERASE ELAC PROTEIN 2"/>
    <property type="match status" value="1"/>
</dbReference>
<organism evidence="13 14">
    <name type="scientific">Olpidium bornovanus</name>
    <dbReference type="NCBI Taxonomy" id="278681"/>
    <lineage>
        <taxon>Eukaryota</taxon>
        <taxon>Fungi</taxon>
        <taxon>Fungi incertae sedis</taxon>
        <taxon>Olpidiomycota</taxon>
        <taxon>Olpidiomycotina</taxon>
        <taxon>Olpidiomycetes</taxon>
        <taxon>Olpidiales</taxon>
        <taxon>Olpidiaceae</taxon>
        <taxon>Olpidium</taxon>
    </lineage>
</organism>
<comment type="catalytic activity">
    <reaction evidence="1">
        <text>Endonucleolytic cleavage of RNA, removing extra 3' nucleotides from tRNA precursor, generating 3' termini of tRNAs. A 3'-hydroxy group is left at the tRNA terminus and a 5'-phosphoryl group is left at the trailer molecule.</text>
        <dbReference type="EC" id="3.1.26.11"/>
    </reaction>
</comment>
<dbReference type="Proteomes" id="UP000673691">
    <property type="component" value="Unassembled WGS sequence"/>
</dbReference>
<evidence type="ECO:0000256" key="11">
    <source>
        <dbReference type="SAM" id="MobiDB-lite"/>
    </source>
</evidence>
<keyword evidence="14" id="KW-1185">Reference proteome</keyword>
<dbReference type="InterPro" id="IPR047151">
    <property type="entry name" value="RNZ2-like"/>
</dbReference>
<dbReference type="SUPFAM" id="SSF56281">
    <property type="entry name" value="Metallo-hydrolase/oxidoreductase"/>
    <property type="match status" value="1"/>
</dbReference>
<evidence type="ECO:0000256" key="3">
    <source>
        <dbReference type="ARBA" id="ARBA00007823"/>
    </source>
</evidence>
<evidence type="ECO:0000256" key="2">
    <source>
        <dbReference type="ARBA" id="ARBA00001947"/>
    </source>
</evidence>
<dbReference type="OrthoDB" id="527344at2759"/>
<evidence type="ECO:0000256" key="6">
    <source>
        <dbReference type="ARBA" id="ARBA00022722"/>
    </source>
</evidence>
<feature type="non-terminal residue" evidence="13">
    <location>
        <position position="179"/>
    </location>
</feature>
<dbReference type="GO" id="GO:0042781">
    <property type="term" value="F:3'-tRNA processing endoribonuclease activity"/>
    <property type="evidence" value="ECO:0007669"/>
    <property type="project" value="UniProtKB-EC"/>
</dbReference>
<name>A0A8H8DGQ1_9FUNG</name>
<accession>A0A8H8DGQ1</accession>
<proteinExistence type="inferred from homology"/>
<keyword evidence="10" id="KW-0862">Zinc</keyword>
<evidence type="ECO:0000313" key="13">
    <source>
        <dbReference type="EMBL" id="KAG5457820.1"/>
    </source>
</evidence>
<keyword evidence="7" id="KW-0479">Metal-binding</keyword>
<keyword evidence="9" id="KW-0378">Hydrolase</keyword>
<keyword evidence="6" id="KW-0540">Nuclease</keyword>
<protein>
    <recommendedName>
        <fullName evidence="4">ribonuclease Z</fullName>
        <ecNumber evidence="4">3.1.26.11</ecNumber>
    </recommendedName>
</protein>
<keyword evidence="8" id="KW-0255">Endonuclease</keyword>
<evidence type="ECO:0000256" key="10">
    <source>
        <dbReference type="ARBA" id="ARBA00022833"/>
    </source>
</evidence>
<dbReference type="EC" id="3.1.26.11" evidence="4"/>
<evidence type="ECO:0000256" key="4">
    <source>
        <dbReference type="ARBA" id="ARBA00012477"/>
    </source>
</evidence>
<evidence type="ECO:0000313" key="14">
    <source>
        <dbReference type="Proteomes" id="UP000673691"/>
    </source>
</evidence>
<dbReference type="GO" id="GO:0046872">
    <property type="term" value="F:metal ion binding"/>
    <property type="evidence" value="ECO:0007669"/>
    <property type="project" value="UniProtKB-KW"/>
</dbReference>
<dbReference type="AlphaFoldDB" id="A0A8H8DGQ1"/>
<dbReference type="PANTHER" id="PTHR12553:SF49">
    <property type="entry name" value="ZINC PHOSPHODIESTERASE ELAC PROTEIN 2"/>
    <property type="match status" value="1"/>
</dbReference>
<comment type="similarity">
    <text evidence="3">Belongs to the RNase Z family.</text>
</comment>
<evidence type="ECO:0000256" key="7">
    <source>
        <dbReference type="ARBA" id="ARBA00022723"/>
    </source>
</evidence>
<feature type="domain" description="tRNase Z endonuclease" evidence="12">
    <location>
        <begin position="7"/>
        <end position="58"/>
    </location>
</feature>
<gene>
    <name evidence="13" type="ORF">BJ554DRAFT_2073</name>
</gene>
<dbReference type="GO" id="GO:0005739">
    <property type="term" value="C:mitochondrion"/>
    <property type="evidence" value="ECO:0007669"/>
    <property type="project" value="TreeGrafter"/>
</dbReference>
<dbReference type="EMBL" id="JAEFCI010009423">
    <property type="protein sequence ID" value="KAG5457820.1"/>
    <property type="molecule type" value="Genomic_DNA"/>
</dbReference>